<dbReference type="RefSeq" id="WP_084372477.1">
    <property type="nucleotide sequence ID" value="NZ_FWYF01000002.1"/>
</dbReference>
<dbReference type="STRING" id="692418.SAMN04488029_1821"/>
<dbReference type="NCBIfam" id="NF009150">
    <property type="entry name" value="PRK12497.1-3"/>
    <property type="match status" value="1"/>
</dbReference>
<dbReference type="GO" id="GO:0004519">
    <property type="term" value="F:endonuclease activity"/>
    <property type="evidence" value="ECO:0007669"/>
    <property type="project" value="UniProtKB-KW"/>
</dbReference>
<accession>A0A1W2GBN3</accession>
<dbReference type="OrthoDB" id="9802516at2"/>
<dbReference type="InterPro" id="IPR011335">
    <property type="entry name" value="Restrct_endonuc-II-like"/>
</dbReference>
<dbReference type="EMBL" id="FWYF01000002">
    <property type="protein sequence ID" value="SMD34067.1"/>
    <property type="molecule type" value="Genomic_DNA"/>
</dbReference>
<dbReference type="GO" id="GO:0003676">
    <property type="term" value="F:nucleic acid binding"/>
    <property type="evidence" value="ECO:0007669"/>
    <property type="project" value="InterPro"/>
</dbReference>
<dbReference type="InterPro" id="IPR003509">
    <property type="entry name" value="UPF0102_YraN-like"/>
</dbReference>
<dbReference type="InterPro" id="IPR011856">
    <property type="entry name" value="tRNA_endonuc-like_dom_sf"/>
</dbReference>
<dbReference type="HAMAP" id="MF_00048">
    <property type="entry name" value="UPF0102"/>
    <property type="match status" value="1"/>
</dbReference>
<protein>
    <recommendedName>
        <fullName evidence="2">UPF0102 protein SAMN04488029_1821</fullName>
    </recommendedName>
</protein>
<sequence>MSFNSIYQLINEKSCFVYRLAQQNPITLHANRPTKYIGQKAEEHALLFLLNKGYSLNERNYRHKRSEIDLILTLKNTLVFVEVKYRSSSQFGHPEDFVSTNQKRSIIEGAEHYISQMNWQGHIRFDIIAIDAQFKIEHFEDAFY</sequence>
<dbReference type="PANTHER" id="PTHR34039:SF1">
    <property type="entry name" value="UPF0102 PROTEIN YRAN"/>
    <property type="match status" value="1"/>
</dbReference>
<gene>
    <name evidence="3" type="ORF">SAMN04488029_1821</name>
</gene>
<evidence type="ECO:0000256" key="1">
    <source>
        <dbReference type="ARBA" id="ARBA00006738"/>
    </source>
</evidence>
<keyword evidence="3" id="KW-0540">Nuclease</keyword>
<proteinExistence type="inferred from homology"/>
<keyword evidence="3" id="KW-0378">Hydrolase</keyword>
<evidence type="ECO:0000313" key="4">
    <source>
        <dbReference type="Proteomes" id="UP000192472"/>
    </source>
</evidence>
<dbReference type="AlphaFoldDB" id="A0A1W2GBN3"/>
<name>A0A1W2GBN3_REIFA</name>
<reference evidence="3 4" key="1">
    <citation type="submission" date="2017-04" db="EMBL/GenBank/DDBJ databases">
        <authorList>
            <person name="Afonso C.L."/>
            <person name="Miller P.J."/>
            <person name="Scott M.A."/>
            <person name="Spackman E."/>
            <person name="Goraichik I."/>
            <person name="Dimitrov K.M."/>
            <person name="Suarez D.L."/>
            <person name="Swayne D.E."/>
        </authorList>
    </citation>
    <scope>NUCLEOTIDE SEQUENCE [LARGE SCALE GENOMIC DNA]</scope>
    <source>
        <strain evidence="3 4">DSM 26133</strain>
    </source>
</reference>
<dbReference type="Gene3D" id="3.40.1350.10">
    <property type="match status" value="1"/>
</dbReference>
<dbReference type="Pfam" id="PF02021">
    <property type="entry name" value="UPF0102"/>
    <property type="match status" value="1"/>
</dbReference>
<comment type="similarity">
    <text evidence="1 2">Belongs to the UPF0102 family.</text>
</comment>
<evidence type="ECO:0000256" key="2">
    <source>
        <dbReference type="HAMAP-Rule" id="MF_00048"/>
    </source>
</evidence>
<dbReference type="SUPFAM" id="SSF52980">
    <property type="entry name" value="Restriction endonuclease-like"/>
    <property type="match status" value="1"/>
</dbReference>
<keyword evidence="4" id="KW-1185">Reference proteome</keyword>
<evidence type="ECO:0000313" key="3">
    <source>
        <dbReference type="EMBL" id="SMD34067.1"/>
    </source>
</evidence>
<keyword evidence="3" id="KW-0255">Endonuclease</keyword>
<dbReference type="PANTHER" id="PTHR34039">
    <property type="entry name" value="UPF0102 PROTEIN YRAN"/>
    <property type="match status" value="1"/>
</dbReference>
<dbReference type="Proteomes" id="UP000192472">
    <property type="component" value="Unassembled WGS sequence"/>
</dbReference>
<organism evidence="3 4">
    <name type="scientific">Reichenbachiella faecimaris</name>
    <dbReference type="NCBI Taxonomy" id="692418"/>
    <lineage>
        <taxon>Bacteria</taxon>
        <taxon>Pseudomonadati</taxon>
        <taxon>Bacteroidota</taxon>
        <taxon>Cytophagia</taxon>
        <taxon>Cytophagales</taxon>
        <taxon>Reichenbachiellaceae</taxon>
        <taxon>Reichenbachiella</taxon>
    </lineage>
</organism>